<keyword evidence="4" id="KW-1185">Reference proteome</keyword>
<evidence type="ECO:0000313" key="3">
    <source>
        <dbReference type="EMBL" id="TFK31758.1"/>
    </source>
</evidence>
<keyword evidence="2" id="KW-0732">Signal</keyword>
<gene>
    <name evidence="3" type="ORF">BDQ12DRAFT_693584</name>
</gene>
<feature type="region of interest" description="Disordered" evidence="1">
    <location>
        <begin position="144"/>
        <end position="169"/>
    </location>
</feature>
<proteinExistence type="predicted"/>
<evidence type="ECO:0000256" key="1">
    <source>
        <dbReference type="SAM" id="MobiDB-lite"/>
    </source>
</evidence>
<feature type="chain" id="PRO_5022845511" evidence="2">
    <location>
        <begin position="23"/>
        <end position="233"/>
    </location>
</feature>
<dbReference type="OrthoDB" id="425925at2759"/>
<evidence type="ECO:0000256" key="2">
    <source>
        <dbReference type="SAM" id="SignalP"/>
    </source>
</evidence>
<dbReference type="EMBL" id="ML213710">
    <property type="protein sequence ID" value="TFK31758.1"/>
    <property type="molecule type" value="Genomic_DNA"/>
</dbReference>
<evidence type="ECO:0000313" key="4">
    <source>
        <dbReference type="Proteomes" id="UP000308652"/>
    </source>
</evidence>
<dbReference type="Proteomes" id="UP000308652">
    <property type="component" value="Unassembled WGS sequence"/>
</dbReference>
<feature type="compositionally biased region" description="Acidic residues" evidence="1">
    <location>
        <begin position="144"/>
        <end position="166"/>
    </location>
</feature>
<dbReference type="STRING" id="68775.A0A5C3LG34"/>
<feature type="signal peptide" evidence="2">
    <location>
        <begin position="1"/>
        <end position="22"/>
    </location>
</feature>
<name>A0A5C3LG34_9AGAR</name>
<sequence length="233" mass="25012">MARLLSSRLVTLILAISSATYAFTNPIYIISNAETPSLGLSGLTPVGLQRVQDCIPSVFASLNIGKIVSCLPDAETSSCFSTIATATPLATSLGLPIDTSCGTGEDSDDECVGDLLTQFAAHSTKSIVIVWDLNQMDSLLENLDADEPEEEDDNDNDDDDNDDEDASGGHYDIITNVVNGILLPDTSQSCAGIDGQAPGTFRRSLRLRKKRIAIAQSKRRFNSRIAGKRSYHL</sequence>
<protein>
    <submittedName>
        <fullName evidence="3">Uncharacterized protein</fullName>
    </submittedName>
</protein>
<accession>A0A5C3LG34</accession>
<reference evidence="3 4" key="1">
    <citation type="journal article" date="2019" name="Nat. Ecol. Evol.">
        <title>Megaphylogeny resolves global patterns of mushroom evolution.</title>
        <authorList>
            <person name="Varga T."/>
            <person name="Krizsan K."/>
            <person name="Foldi C."/>
            <person name="Dima B."/>
            <person name="Sanchez-Garcia M."/>
            <person name="Sanchez-Ramirez S."/>
            <person name="Szollosi G.J."/>
            <person name="Szarkandi J.G."/>
            <person name="Papp V."/>
            <person name="Albert L."/>
            <person name="Andreopoulos W."/>
            <person name="Angelini C."/>
            <person name="Antonin V."/>
            <person name="Barry K.W."/>
            <person name="Bougher N.L."/>
            <person name="Buchanan P."/>
            <person name="Buyck B."/>
            <person name="Bense V."/>
            <person name="Catcheside P."/>
            <person name="Chovatia M."/>
            <person name="Cooper J."/>
            <person name="Damon W."/>
            <person name="Desjardin D."/>
            <person name="Finy P."/>
            <person name="Geml J."/>
            <person name="Haridas S."/>
            <person name="Hughes K."/>
            <person name="Justo A."/>
            <person name="Karasinski D."/>
            <person name="Kautmanova I."/>
            <person name="Kiss B."/>
            <person name="Kocsube S."/>
            <person name="Kotiranta H."/>
            <person name="LaButti K.M."/>
            <person name="Lechner B.E."/>
            <person name="Liimatainen K."/>
            <person name="Lipzen A."/>
            <person name="Lukacs Z."/>
            <person name="Mihaltcheva S."/>
            <person name="Morgado L.N."/>
            <person name="Niskanen T."/>
            <person name="Noordeloos M.E."/>
            <person name="Ohm R.A."/>
            <person name="Ortiz-Santana B."/>
            <person name="Ovrebo C."/>
            <person name="Racz N."/>
            <person name="Riley R."/>
            <person name="Savchenko A."/>
            <person name="Shiryaev A."/>
            <person name="Soop K."/>
            <person name="Spirin V."/>
            <person name="Szebenyi C."/>
            <person name="Tomsovsky M."/>
            <person name="Tulloss R.E."/>
            <person name="Uehling J."/>
            <person name="Grigoriev I.V."/>
            <person name="Vagvolgyi C."/>
            <person name="Papp T."/>
            <person name="Martin F.M."/>
            <person name="Miettinen O."/>
            <person name="Hibbett D.S."/>
            <person name="Nagy L.G."/>
        </authorList>
    </citation>
    <scope>NUCLEOTIDE SEQUENCE [LARGE SCALE GENOMIC DNA]</scope>
    <source>
        <strain evidence="3 4">CBS 166.37</strain>
    </source>
</reference>
<organism evidence="3 4">
    <name type="scientific">Crucibulum laeve</name>
    <dbReference type="NCBI Taxonomy" id="68775"/>
    <lineage>
        <taxon>Eukaryota</taxon>
        <taxon>Fungi</taxon>
        <taxon>Dikarya</taxon>
        <taxon>Basidiomycota</taxon>
        <taxon>Agaricomycotina</taxon>
        <taxon>Agaricomycetes</taxon>
        <taxon>Agaricomycetidae</taxon>
        <taxon>Agaricales</taxon>
        <taxon>Agaricineae</taxon>
        <taxon>Nidulariaceae</taxon>
        <taxon>Crucibulum</taxon>
    </lineage>
</organism>
<dbReference type="AlphaFoldDB" id="A0A5C3LG34"/>